<evidence type="ECO:0000313" key="1">
    <source>
        <dbReference type="EMBL" id="KAK1432290.1"/>
    </source>
</evidence>
<gene>
    <name evidence="1" type="ORF">QVD17_09185</name>
</gene>
<sequence>MLSLINHILSQETIVVLGLLCCRRFGLILCDFNWVFWCFMVNEVVLGAVICCSLLSLLQCQGTTIQESAKDSEQIVKHKLRVGYCYQVGLEDTRDNEIVVVPQLIVATSKWWKELENSKLYI</sequence>
<protein>
    <submittedName>
        <fullName evidence="1">Uncharacterized protein</fullName>
    </submittedName>
</protein>
<comment type="caution">
    <text evidence="1">The sequence shown here is derived from an EMBL/GenBank/DDBJ whole genome shotgun (WGS) entry which is preliminary data.</text>
</comment>
<dbReference type="AlphaFoldDB" id="A0AAD8KYW3"/>
<reference evidence="1" key="1">
    <citation type="journal article" date="2023" name="bioRxiv">
        <title>Improved chromosome-level genome assembly for marigold (Tagetes erecta).</title>
        <authorList>
            <person name="Jiang F."/>
            <person name="Yuan L."/>
            <person name="Wang S."/>
            <person name="Wang H."/>
            <person name="Xu D."/>
            <person name="Wang A."/>
            <person name="Fan W."/>
        </authorList>
    </citation>
    <scope>NUCLEOTIDE SEQUENCE</scope>
    <source>
        <strain evidence="1">WSJ</strain>
        <tissue evidence="1">Leaf</tissue>
    </source>
</reference>
<name>A0AAD8KYW3_TARER</name>
<organism evidence="1 2">
    <name type="scientific">Tagetes erecta</name>
    <name type="common">African marigold</name>
    <dbReference type="NCBI Taxonomy" id="13708"/>
    <lineage>
        <taxon>Eukaryota</taxon>
        <taxon>Viridiplantae</taxon>
        <taxon>Streptophyta</taxon>
        <taxon>Embryophyta</taxon>
        <taxon>Tracheophyta</taxon>
        <taxon>Spermatophyta</taxon>
        <taxon>Magnoliopsida</taxon>
        <taxon>eudicotyledons</taxon>
        <taxon>Gunneridae</taxon>
        <taxon>Pentapetalae</taxon>
        <taxon>asterids</taxon>
        <taxon>campanulids</taxon>
        <taxon>Asterales</taxon>
        <taxon>Asteraceae</taxon>
        <taxon>Asteroideae</taxon>
        <taxon>Heliantheae alliance</taxon>
        <taxon>Tageteae</taxon>
        <taxon>Tagetes</taxon>
    </lineage>
</organism>
<dbReference type="Proteomes" id="UP001229421">
    <property type="component" value="Unassembled WGS sequence"/>
</dbReference>
<evidence type="ECO:0000313" key="2">
    <source>
        <dbReference type="Proteomes" id="UP001229421"/>
    </source>
</evidence>
<accession>A0AAD8KYW3</accession>
<proteinExistence type="predicted"/>
<keyword evidence="2" id="KW-1185">Reference proteome</keyword>
<dbReference type="EMBL" id="JAUHHV010000002">
    <property type="protein sequence ID" value="KAK1432290.1"/>
    <property type="molecule type" value="Genomic_DNA"/>
</dbReference>